<accession>W6Z239</accession>
<proteinExistence type="predicted"/>
<feature type="region of interest" description="Disordered" evidence="1">
    <location>
        <begin position="221"/>
        <end position="240"/>
    </location>
</feature>
<dbReference type="GeneID" id="19120874"/>
<gene>
    <name evidence="2" type="ORF">COCMIDRAFT_26079</name>
</gene>
<dbReference type="EMBL" id="KI963977">
    <property type="protein sequence ID" value="EUC45817.1"/>
    <property type="molecule type" value="Genomic_DNA"/>
</dbReference>
<keyword evidence="3" id="KW-1185">Reference proteome</keyword>
<protein>
    <submittedName>
        <fullName evidence="2">Uncharacterized protein</fullName>
    </submittedName>
</protein>
<reference evidence="2 3" key="1">
    <citation type="journal article" date="2013" name="PLoS Genet.">
        <title>Comparative genome structure, secondary metabolite, and effector coding capacity across Cochliobolus pathogens.</title>
        <authorList>
            <person name="Condon B.J."/>
            <person name="Leng Y."/>
            <person name="Wu D."/>
            <person name="Bushley K.E."/>
            <person name="Ohm R.A."/>
            <person name="Otillar R."/>
            <person name="Martin J."/>
            <person name="Schackwitz W."/>
            <person name="Grimwood J."/>
            <person name="MohdZainudin N."/>
            <person name="Xue C."/>
            <person name="Wang R."/>
            <person name="Manning V.A."/>
            <person name="Dhillon B."/>
            <person name="Tu Z.J."/>
            <person name="Steffenson B.J."/>
            <person name="Salamov A."/>
            <person name="Sun H."/>
            <person name="Lowry S."/>
            <person name="LaButti K."/>
            <person name="Han J."/>
            <person name="Copeland A."/>
            <person name="Lindquist E."/>
            <person name="Barry K."/>
            <person name="Schmutz J."/>
            <person name="Baker S.E."/>
            <person name="Ciuffetti L.M."/>
            <person name="Grigoriev I.V."/>
            <person name="Zhong S."/>
            <person name="Turgeon B.G."/>
        </authorList>
    </citation>
    <scope>NUCLEOTIDE SEQUENCE [LARGE SCALE GENOMIC DNA]</scope>
    <source>
        <strain evidence="2 3">ATCC 44560</strain>
    </source>
</reference>
<dbReference type="AlphaFoldDB" id="W6Z239"/>
<dbReference type="RefSeq" id="XP_007687661.1">
    <property type="nucleotide sequence ID" value="XM_007689471.1"/>
</dbReference>
<organism evidence="2 3">
    <name type="scientific">Bipolaris oryzae ATCC 44560</name>
    <dbReference type="NCBI Taxonomy" id="930090"/>
    <lineage>
        <taxon>Eukaryota</taxon>
        <taxon>Fungi</taxon>
        <taxon>Dikarya</taxon>
        <taxon>Ascomycota</taxon>
        <taxon>Pezizomycotina</taxon>
        <taxon>Dothideomycetes</taxon>
        <taxon>Pleosporomycetidae</taxon>
        <taxon>Pleosporales</taxon>
        <taxon>Pleosporineae</taxon>
        <taxon>Pleosporaceae</taxon>
        <taxon>Bipolaris</taxon>
    </lineage>
</organism>
<feature type="compositionally biased region" description="Low complexity" evidence="1">
    <location>
        <begin position="221"/>
        <end position="231"/>
    </location>
</feature>
<evidence type="ECO:0000256" key="1">
    <source>
        <dbReference type="SAM" id="MobiDB-lite"/>
    </source>
</evidence>
<dbReference type="HOGENOM" id="CLU_879947_0_0_1"/>
<name>W6Z239_COCMI</name>
<dbReference type="Proteomes" id="UP000054032">
    <property type="component" value="Unassembled WGS sequence"/>
</dbReference>
<evidence type="ECO:0000313" key="2">
    <source>
        <dbReference type="EMBL" id="EUC45817.1"/>
    </source>
</evidence>
<dbReference type="KEGG" id="bor:COCMIDRAFT_26079"/>
<sequence length="316" mass="34571">MPSWLEKEKKCIGTHTLVKSVRTEDGGNGRMFCLSQDESGPAAASTKERVMQQLSSAKLGVHRTMSGLAQACRTECSVQWNTGSWTSRSSCMLRPAASMSRGLAAGPGKTGGTYGEALCPCVQRRRAVVGLGLFCRSRVKRQAAIGGRWRHLVSCAKFSGEANQWARRGRRTKNWRWVGPNVHALAVNGYGSPLWPVADSDCVFGLLDIVILVLALPLPRSPSRSRTRGSPLRPPYRLCGRRVPAHGSTSPLHRRAAFSSQTPHLALGIPTKFPIRKSRGGRRLLLVARSDLQHSVRSSHKTPQPFAISPSPYYLV</sequence>
<evidence type="ECO:0000313" key="3">
    <source>
        <dbReference type="Proteomes" id="UP000054032"/>
    </source>
</evidence>